<keyword evidence="3" id="KW-1185">Reference proteome</keyword>
<keyword evidence="1" id="KW-1133">Transmembrane helix</keyword>
<dbReference type="Proteomes" id="UP000245380">
    <property type="component" value="Unassembled WGS sequence"/>
</dbReference>
<keyword evidence="1" id="KW-0812">Transmembrane</keyword>
<gene>
    <name evidence="2" type="ORF">BM613_10690</name>
</gene>
<sequence length="60" mass="6334">MARHRRILAPFVSIGVLLTLLIAAMVTHNSANETLTLAQVLTVAIIPFLLLGLAAVVLGD</sequence>
<dbReference type="AlphaFoldDB" id="A0A2U3D6V6"/>
<evidence type="ECO:0000313" key="2">
    <source>
        <dbReference type="EMBL" id="PWI57020.1"/>
    </source>
</evidence>
<name>A0A2U3D6V6_SULT2</name>
<protein>
    <submittedName>
        <fullName evidence="2">Uncharacterized protein</fullName>
    </submittedName>
</protein>
<evidence type="ECO:0000256" key="1">
    <source>
        <dbReference type="SAM" id="Phobius"/>
    </source>
</evidence>
<dbReference type="OrthoDB" id="9981618at2"/>
<evidence type="ECO:0000313" key="3">
    <source>
        <dbReference type="Proteomes" id="UP000245380"/>
    </source>
</evidence>
<feature type="transmembrane region" description="Helical" evidence="1">
    <location>
        <begin position="7"/>
        <end position="26"/>
    </location>
</feature>
<feature type="transmembrane region" description="Helical" evidence="1">
    <location>
        <begin position="38"/>
        <end position="58"/>
    </location>
</feature>
<comment type="caution">
    <text evidence="2">The sequence shown here is derived from an EMBL/GenBank/DDBJ whole genome shotgun (WGS) entry which is preliminary data.</text>
</comment>
<accession>A0A2U3D6V6</accession>
<organism evidence="2 3">
    <name type="scientific">Sulfoacidibacillus thermotolerans</name>
    <name type="common">Acidibacillus sulfuroxidans</name>
    <dbReference type="NCBI Taxonomy" id="1765684"/>
    <lineage>
        <taxon>Bacteria</taxon>
        <taxon>Bacillati</taxon>
        <taxon>Bacillota</taxon>
        <taxon>Bacilli</taxon>
        <taxon>Bacillales</taxon>
        <taxon>Alicyclobacillaceae</taxon>
        <taxon>Sulfoacidibacillus</taxon>
    </lineage>
</organism>
<reference evidence="2 3" key="1">
    <citation type="submission" date="2016-11" db="EMBL/GenBank/DDBJ databases">
        <title>Comparative genomics of Acidibacillus ferroxidans species.</title>
        <authorList>
            <person name="Oliveira G."/>
            <person name="Nunes G."/>
            <person name="Oliveira R."/>
            <person name="Araujo F."/>
            <person name="Salim A."/>
            <person name="Scholte L."/>
            <person name="Morais D."/>
            <person name="Nancucheo I."/>
            <person name="Johnson D.B."/>
            <person name="Grail B."/>
            <person name="Bittencourt J."/>
            <person name="Valadares R."/>
        </authorList>
    </citation>
    <scope>NUCLEOTIDE SEQUENCE [LARGE SCALE GENOMIC DNA]</scope>
    <source>
        <strain evidence="2 3">Y002</strain>
    </source>
</reference>
<dbReference type="EMBL" id="MPDK01000020">
    <property type="protein sequence ID" value="PWI57020.1"/>
    <property type="molecule type" value="Genomic_DNA"/>
</dbReference>
<proteinExistence type="predicted"/>
<keyword evidence="1" id="KW-0472">Membrane</keyword>
<dbReference type="RefSeq" id="WP_109431191.1">
    <property type="nucleotide sequence ID" value="NZ_MPDK01000020.1"/>
</dbReference>